<dbReference type="SUPFAM" id="SSF52540">
    <property type="entry name" value="P-loop containing nucleoside triphosphate hydrolases"/>
    <property type="match status" value="1"/>
</dbReference>
<reference evidence="11" key="2">
    <citation type="submission" date="2013-04" db="EMBL/GenBank/DDBJ databases">
        <title>Genomic mechanisms accounting for the adaptation to parasitism in nematode-trapping fungi.</title>
        <authorList>
            <person name="Ahren D.G."/>
        </authorList>
    </citation>
    <scope>NUCLEOTIDE SEQUENCE [LARGE SCALE GENOMIC DNA]</scope>
    <source>
        <strain evidence="11">CBS 200.50</strain>
    </source>
</reference>
<dbReference type="Proteomes" id="UP000015100">
    <property type="component" value="Unassembled WGS sequence"/>
</dbReference>
<dbReference type="InterPro" id="IPR014016">
    <property type="entry name" value="UvrD-like_ATP-bd"/>
</dbReference>
<dbReference type="PROSITE" id="PS50181">
    <property type="entry name" value="FBOX"/>
    <property type="match status" value="1"/>
</dbReference>
<evidence type="ECO:0000256" key="5">
    <source>
        <dbReference type="ARBA" id="ARBA00023235"/>
    </source>
</evidence>
<evidence type="ECO:0000256" key="1">
    <source>
        <dbReference type="ARBA" id="ARBA00022741"/>
    </source>
</evidence>
<keyword evidence="5" id="KW-0413">Isomerase</keyword>
<evidence type="ECO:0000313" key="10">
    <source>
        <dbReference type="EMBL" id="EPS44935.1"/>
    </source>
</evidence>
<dbReference type="GO" id="GO:0005634">
    <property type="term" value="C:nucleus"/>
    <property type="evidence" value="ECO:0007669"/>
    <property type="project" value="TreeGrafter"/>
</dbReference>
<comment type="catalytic activity">
    <reaction evidence="8">
        <text>ATP + H2O = ADP + phosphate + H(+)</text>
        <dbReference type="Rhea" id="RHEA:13065"/>
        <dbReference type="ChEBI" id="CHEBI:15377"/>
        <dbReference type="ChEBI" id="CHEBI:15378"/>
        <dbReference type="ChEBI" id="CHEBI:30616"/>
        <dbReference type="ChEBI" id="CHEBI:43474"/>
        <dbReference type="ChEBI" id="CHEBI:456216"/>
        <dbReference type="EC" id="5.6.2.4"/>
    </reaction>
</comment>
<accession>S8APQ4</accession>
<comment type="caution">
    <text evidence="10">The sequence shown here is derived from an EMBL/GenBank/DDBJ whole genome shotgun (WGS) entry which is preliminary data.</text>
</comment>
<evidence type="ECO:0000256" key="3">
    <source>
        <dbReference type="ARBA" id="ARBA00022806"/>
    </source>
</evidence>
<dbReference type="GO" id="GO:0000724">
    <property type="term" value="P:double-strand break repair via homologous recombination"/>
    <property type="evidence" value="ECO:0007669"/>
    <property type="project" value="TreeGrafter"/>
</dbReference>
<dbReference type="OMA" id="GAKNECF"/>
<evidence type="ECO:0000256" key="8">
    <source>
        <dbReference type="ARBA" id="ARBA00048988"/>
    </source>
</evidence>
<protein>
    <recommendedName>
        <fullName evidence="7">DNA 3'-5' helicase</fullName>
        <ecNumber evidence="7">5.6.2.4</ecNumber>
    </recommendedName>
</protein>
<evidence type="ECO:0000256" key="2">
    <source>
        <dbReference type="ARBA" id="ARBA00022801"/>
    </source>
</evidence>
<sequence>MTLNIAELPSETLVTIAGYLSNEDVRSFGRALRSLHAFTASKSFHRWQRLLGEFTSELDLTFDAIENDRKRQEKAIGPISASSYIFDVPEAQHFEDVCFPEVLYEMKITYSEHGQIQLDDIFTSLKTLGASTGLSSNPLVDCIDAAEGSRILRAALEIVSPLQVVSSLIPLPISQQFEAMPLATADWIILTAYLLFTKLQPEQVLDLLPRYSKLGYVNQQAIAEYFSYLLLFLRVYQFDSALWLDVVRSTKDQSTDRVRWSYANGSPLAAQSLQILRRRIEKWFVNYHEIQTIVSADPNASTLTNEQNLFVNTEIRKAEIFKVRAYAGTGKTKCLVDYAIRRPRKRILYVAYNKQAKLDADFRFRKCNNVDCKTLHSVAFNALSVVNPVVNDQVQGRSTSQVQETGQPSSRRGTFNRIQSAPVDDNFLRNWEIDPIVKALGMTLDNVARVFTTPFEWQDEPSSWNPSFSSSAPTVGNAKSPKNVENLARVVATGITRFCQSRDREPDVSHLSLGQCRTKLCNPELAIDWVKRFWKLIFDGKSTLMTHDCYLKMFSLTENAAADRMTFGKYDIVMFDEAQDANPCMANIILRQRDAAGIIIIGDPYQMIYGFRGAKNECFDDGRLPPTKTFHLTRSFRFGQEVADIANLILGTVGERKPVRGVNTRVPSPAVFLPPLNPHKTVAPSDKHTVIFRSNTELVKYFFSSFAKDPTKATCLRTSAANASSALIPLLRAGYFLYQGNKSKHPRLRGLASFEEAKTYLQREDKSGGMDTDEVDIQAVALIVGMERYYAESKTGDGEFLKMLDSSAACIVDVEAQADVVLTTAHQAKGLEWDDVIVADDFVTHGLDAGNAMDQAWCKEATNLLYVACTRARKRLQLSQGISVFLLKRVGTFRFFVSPEPSNSSCPCCHGKQPFNTFLNEFLVASDNGRGTDTTGYFSSMPSICIGYETLMPRRDPAATNGWTEHTRQPSNPFEIPKCVYLPTVACINCILAWRTLTNKTHGDIFRFAEGLKARLGFSKHLYHSDYDIFWAGRFPPNRANLLSHHGVRRSLVDIYAPGMRMGFEKPQIIGGINENDAAWDEFVFNQARDAGVEYDDEDVDEFIMGFEE</sequence>
<evidence type="ECO:0000256" key="4">
    <source>
        <dbReference type="ARBA" id="ARBA00022840"/>
    </source>
</evidence>
<feature type="domain" description="F-box" evidence="9">
    <location>
        <begin position="2"/>
        <end position="50"/>
    </location>
</feature>
<dbReference type="Gene3D" id="3.40.50.300">
    <property type="entry name" value="P-loop containing nucleotide triphosphate hydrolases"/>
    <property type="match status" value="2"/>
</dbReference>
<reference evidence="10 11" key="1">
    <citation type="journal article" date="2013" name="PLoS Genet.">
        <title>Genomic mechanisms accounting for the adaptation to parasitism in nematode-trapping fungi.</title>
        <authorList>
            <person name="Meerupati T."/>
            <person name="Andersson K.M."/>
            <person name="Friman E."/>
            <person name="Kumar D."/>
            <person name="Tunlid A."/>
            <person name="Ahren D."/>
        </authorList>
    </citation>
    <scope>NUCLEOTIDE SEQUENCE [LARGE SCALE GENOMIC DNA]</scope>
    <source>
        <strain evidence="10 11">CBS 200.50</strain>
    </source>
</reference>
<dbReference type="InterPro" id="IPR001810">
    <property type="entry name" value="F-box_dom"/>
</dbReference>
<evidence type="ECO:0000313" key="11">
    <source>
        <dbReference type="Proteomes" id="UP000015100"/>
    </source>
</evidence>
<dbReference type="GO" id="GO:0005524">
    <property type="term" value="F:ATP binding"/>
    <property type="evidence" value="ECO:0007669"/>
    <property type="project" value="UniProtKB-KW"/>
</dbReference>
<dbReference type="AlphaFoldDB" id="S8APQ4"/>
<keyword evidence="11" id="KW-1185">Reference proteome</keyword>
<evidence type="ECO:0000256" key="6">
    <source>
        <dbReference type="ARBA" id="ARBA00034617"/>
    </source>
</evidence>
<dbReference type="PANTHER" id="PTHR11070:SF30">
    <property type="entry name" value="F-BOX DNA HELICASE 1"/>
    <property type="match status" value="1"/>
</dbReference>
<dbReference type="HOGENOM" id="CLU_276941_0_0_1"/>
<keyword evidence="3" id="KW-0347">Helicase</keyword>
<evidence type="ECO:0000259" key="9">
    <source>
        <dbReference type="PROSITE" id="PS50181"/>
    </source>
</evidence>
<dbReference type="OrthoDB" id="1470711at2759"/>
<name>S8APQ4_DACHA</name>
<dbReference type="EC" id="5.6.2.4" evidence="7"/>
<dbReference type="eggNOG" id="KOG2108">
    <property type="taxonomic scope" value="Eukaryota"/>
</dbReference>
<keyword evidence="1" id="KW-0547">Nucleotide-binding</keyword>
<dbReference type="STRING" id="1284197.S8APQ4"/>
<dbReference type="InterPro" id="IPR014017">
    <property type="entry name" value="DNA_helicase_UvrD-like_C"/>
</dbReference>
<keyword evidence="2" id="KW-0378">Hydrolase</keyword>
<dbReference type="Pfam" id="PF13361">
    <property type="entry name" value="UvrD_C"/>
    <property type="match status" value="1"/>
</dbReference>
<dbReference type="GO" id="GO:0016787">
    <property type="term" value="F:hydrolase activity"/>
    <property type="evidence" value="ECO:0007669"/>
    <property type="project" value="UniProtKB-KW"/>
</dbReference>
<comment type="catalytic activity">
    <reaction evidence="6">
        <text>Couples ATP hydrolysis with the unwinding of duplex DNA by translocating in the 3'-5' direction.</text>
        <dbReference type="EC" id="5.6.2.4"/>
    </reaction>
</comment>
<evidence type="ECO:0000256" key="7">
    <source>
        <dbReference type="ARBA" id="ARBA00034808"/>
    </source>
</evidence>
<dbReference type="GO" id="GO:0003677">
    <property type="term" value="F:DNA binding"/>
    <property type="evidence" value="ECO:0007669"/>
    <property type="project" value="InterPro"/>
</dbReference>
<dbReference type="InterPro" id="IPR000212">
    <property type="entry name" value="DNA_helicase_UvrD/REP"/>
</dbReference>
<dbReference type="InterPro" id="IPR027417">
    <property type="entry name" value="P-loop_NTPase"/>
</dbReference>
<proteinExistence type="predicted"/>
<dbReference type="GO" id="GO:0043138">
    <property type="term" value="F:3'-5' DNA helicase activity"/>
    <property type="evidence" value="ECO:0007669"/>
    <property type="project" value="UniProtKB-EC"/>
</dbReference>
<keyword evidence="4" id="KW-0067">ATP-binding</keyword>
<organism evidence="10 11">
    <name type="scientific">Dactylellina haptotyla (strain CBS 200.50)</name>
    <name type="common">Nematode-trapping fungus</name>
    <name type="synonym">Monacrosporium haptotylum</name>
    <dbReference type="NCBI Taxonomy" id="1284197"/>
    <lineage>
        <taxon>Eukaryota</taxon>
        <taxon>Fungi</taxon>
        <taxon>Dikarya</taxon>
        <taxon>Ascomycota</taxon>
        <taxon>Pezizomycotina</taxon>
        <taxon>Orbiliomycetes</taxon>
        <taxon>Orbiliales</taxon>
        <taxon>Orbiliaceae</taxon>
        <taxon>Dactylellina</taxon>
    </lineage>
</organism>
<dbReference type="PANTHER" id="PTHR11070">
    <property type="entry name" value="UVRD / RECB / PCRA DNA HELICASE FAMILY MEMBER"/>
    <property type="match status" value="1"/>
</dbReference>
<gene>
    <name evidence="10" type="ORF">H072_1089</name>
</gene>
<dbReference type="Pfam" id="PF00580">
    <property type="entry name" value="UvrD-helicase"/>
    <property type="match status" value="1"/>
</dbReference>
<dbReference type="EMBL" id="AQGS01000025">
    <property type="protein sequence ID" value="EPS44935.1"/>
    <property type="molecule type" value="Genomic_DNA"/>
</dbReference>
<dbReference type="GO" id="GO:0031297">
    <property type="term" value="P:replication fork processing"/>
    <property type="evidence" value="ECO:0007669"/>
    <property type="project" value="TreeGrafter"/>
</dbReference>